<evidence type="ECO:0000313" key="1">
    <source>
        <dbReference type="EMBL" id="AZK44147.1"/>
    </source>
</evidence>
<dbReference type="GO" id="GO:0004034">
    <property type="term" value="F:aldose 1-epimerase activity"/>
    <property type="evidence" value="ECO:0007669"/>
    <property type="project" value="TreeGrafter"/>
</dbReference>
<dbReference type="InterPro" id="IPR011013">
    <property type="entry name" value="Gal_mutarotase_sf_dom"/>
</dbReference>
<gene>
    <name evidence="1" type="ORF">EEI45_04750</name>
</gene>
<protein>
    <submittedName>
        <fullName evidence="1">Aldose epimerase</fullName>
    </submittedName>
</protein>
<keyword evidence="2" id="KW-1185">Reference proteome</keyword>
<dbReference type="AlphaFoldDB" id="A0A3S8RMM7"/>
<dbReference type="GO" id="GO:0033499">
    <property type="term" value="P:galactose catabolic process via UDP-galactose, Leloir pathway"/>
    <property type="evidence" value="ECO:0007669"/>
    <property type="project" value="TreeGrafter"/>
</dbReference>
<dbReference type="EMBL" id="CP034234">
    <property type="protein sequence ID" value="AZK44147.1"/>
    <property type="molecule type" value="Genomic_DNA"/>
</dbReference>
<dbReference type="SUPFAM" id="SSF74650">
    <property type="entry name" value="Galactose mutarotase-like"/>
    <property type="match status" value="1"/>
</dbReference>
<accession>A0A3S8RMM7</accession>
<dbReference type="GO" id="GO:0030246">
    <property type="term" value="F:carbohydrate binding"/>
    <property type="evidence" value="ECO:0007669"/>
    <property type="project" value="InterPro"/>
</dbReference>
<organism evidence="1 2">
    <name type="scientific">Erysipelothrix piscisicarius</name>
    <dbReference type="NCBI Taxonomy" id="2485784"/>
    <lineage>
        <taxon>Bacteria</taxon>
        <taxon>Bacillati</taxon>
        <taxon>Bacillota</taxon>
        <taxon>Erysipelotrichia</taxon>
        <taxon>Erysipelotrichales</taxon>
        <taxon>Erysipelotrichaceae</taxon>
        <taxon>Erysipelothrix</taxon>
    </lineage>
</organism>
<dbReference type="Proteomes" id="UP000278804">
    <property type="component" value="Chromosome"/>
</dbReference>
<dbReference type="InterPro" id="IPR014718">
    <property type="entry name" value="GH-type_carb-bd"/>
</dbReference>
<sequence>MLNVKQVMTHQENVKEITLKTEEAEVKILTLGGTITSFKLTDDLNVVTSFMNYEDYLNNSVYLGSCIGPLAGRTRDGVIHSDETTLNLSQNNGKAHLHGGYEGLSTRNLTIKSLYDDDEPIVVLEGDFNHERDGYPGNVRYEIIYRLDGSSLSVSYTVTPSCSMPLNLTNHMYFDLLGHGDLSQHHLLVDADCVAYLDEDLCTDGTLIDVTDTVFDLRDNPSLESVLQGYHPQFQNTRHLDHNYQLIGDKRVILSAMNKSLLIETSSPAVQIYFANYFDESFKNGHGQFALNHSAIAIEPEYLPGSCVPWFSEENPYQEITTYTLKK</sequence>
<dbReference type="KEGG" id="eri:EEI45_04750"/>
<dbReference type="PANTHER" id="PTHR10091:SF0">
    <property type="entry name" value="GALACTOSE MUTAROTASE"/>
    <property type="match status" value="1"/>
</dbReference>
<dbReference type="RefSeq" id="WP_125164330.1">
    <property type="nucleotide sequence ID" value="NZ_CP034234.1"/>
</dbReference>
<dbReference type="Pfam" id="PF01263">
    <property type="entry name" value="Aldose_epim"/>
    <property type="match status" value="1"/>
</dbReference>
<reference evidence="1 2" key="1">
    <citation type="journal article" date="2020" name="Int. J. Syst. Evol. Microbiol.">
        <title>Description of Erysipelothrix piscisicarius sp. nov., an emergent fish pathogen, and assessment of virulence using a tiger barb (Puntigrus tetrazona) infection model.</title>
        <authorList>
            <person name="Pomaranski E.K."/>
            <person name="Griffin M.J."/>
            <person name="Camus A.C."/>
            <person name="Armwood A.R."/>
            <person name="Shelley J."/>
            <person name="Waldbieser G.C."/>
            <person name="LaFrentz B.R."/>
            <person name="Garcia J.C."/>
            <person name="Yanong R."/>
            <person name="Soto E."/>
        </authorList>
    </citation>
    <scope>NUCLEOTIDE SEQUENCE [LARGE SCALE GENOMIC DNA]</scope>
    <source>
        <strain evidence="1 2">15TAL0474</strain>
    </source>
</reference>
<evidence type="ECO:0000313" key="2">
    <source>
        <dbReference type="Proteomes" id="UP000278804"/>
    </source>
</evidence>
<dbReference type="Gene3D" id="2.70.98.10">
    <property type="match status" value="1"/>
</dbReference>
<proteinExistence type="predicted"/>
<dbReference type="PANTHER" id="PTHR10091">
    <property type="entry name" value="ALDOSE-1-EPIMERASE"/>
    <property type="match status" value="1"/>
</dbReference>
<dbReference type="InterPro" id="IPR008183">
    <property type="entry name" value="Aldose_1/G6P_1-epimerase"/>
</dbReference>
<name>A0A3S8RMM7_9FIRM</name>
<dbReference type="GO" id="GO:0006006">
    <property type="term" value="P:glucose metabolic process"/>
    <property type="evidence" value="ECO:0007669"/>
    <property type="project" value="TreeGrafter"/>
</dbReference>